<proteinExistence type="predicted"/>
<dbReference type="EMBL" id="OD566481">
    <property type="protein sequence ID" value="CAD7444073.1"/>
    <property type="molecule type" value="Genomic_DNA"/>
</dbReference>
<sequence length="2134" mass="238461">MLLSGGRELPDDLRQKVQSDGTLVITPVQKSTDAGVYTCSARNKQGHSARRSGEVAVIVPPKLSPFNSDRTQHVGERASLTCSVTKGDLPLTITWLKDGRALDPAQRISVSQVDQFNSILLIESLSPDHNGNYSCVARNLAAEATRTQQLTVNGKTMTAYVPPIIEPFSFQDGLSEGMRTRTVCGVSRGDPPLAIAWLKDGGSLSPSLAVNVSTLDSYSSLLSISSLASIHSGDYTCVASNPAAEVRYTAKLQVKVPPRWIVEPTDANVERNRHVMLHCQAQGVPQPTITWKKATGLDITLLLLCVLLPIRTKSGHTIPMKPVRHRSLVGRAKQSVDHYRRHGVRLTPSLNESSHFNLEAVGLERVQSVVSNVMFCLFKRVQSVESNVMFYLFKRVQSVESNVMFYLFKRVQSVVSNVMFCLRVQSVVSNVMFCLFKRVQSVESNVMFCLFRRVQSVVSNVMSVCSREYSLLRVMRVQSVESNVMFCLFRRVQSVVSNVMSVCSREYSLLRVMRVQSVESNVMSVCSGSKSGEYEELRERMYTKLLNNGSLLLQNVKEDREGFYLCQASNGIGSGIGKVVQVKVNSSPYFSAQSRIVTVKKGDTGTLQCDVSGDKPINVLWLRGGKVELNPASNYRVSVKQESTPDGVSAELQIAGAEASDSGSYFCKASNLYGADQQMVQLMVQEPPKSPTNVESVMISSRSVKIQWQHQLMDSNEVNKYIVQFRENDGSWQHQELLGTPLQHTAALVEDLKPATRYVFRVLAEGPAGRSAPSVELAVKTDPQRPAGPPLNLSVRPVSSTELLVTWTPPLSELRHGDVQGYNIGYRETRTVNSWRSDSVISCLLSSGSLSYNFTSVAGDGEEGGGELLLGGLHKFTRYTVVVQAFNQVGPGPLSEPSTAQTMEDVPSMPPEDVRCVGLTSQTIQVSWQPPPTSHCNGMLQGYKMHYEALLDDQWPGVDEGDTRKTTALTALLTSLRKFTNYSVQVLAFTRVGDGVVTKPVVCTTEEDVPGAPAEIKVVVSSSQSLLVSWLPPNDPNGVLTKYNLYTRIATSSYCLGLQQVCYWLGLQQVCYWLGLQQVCYWLGLQQVCYWLGLQQVCYWLGLQQVCYWLGLQQVCYWLGLQQVCYWLGLQQVCYWLGLQQVCYWLGLQQVCYWLGLQQVCYWLGLQQVCYWLGLQQVCYWLGLQQVCYWLGLQQVCYWLGLQQVCYWLGLQQVCYWLGLQQVCYWLGLQQVCYWLGLQQVCYWLGLQQVCYWLGLQQVCYWLGLQQVCYWLGLQQVCYWLGLQQVCYWLGLQQVCYWLGLQQVCYWLGLQQVCYWLGLQQVCYWLGLQQVCYWLGLQQVCYWLGLQQVCYWLGLQQVCYWLGLQQVCYWLGLQQVCYWLGLQQVCYWLGLQQVCYWLGLQQVCYWLGLQQVIVDGRDELNHAKRNLPSQHTSYESKGLQQHVEYQFWVTASTRVGEGHSSRVVAQVPTSRVAARISSFGGPVVRPWRGAVALPCLVVGIPAPRREWLRRDQPMRGGQVSDTGELVLSGLQQSDSGNYTCQVDNSHGSDRIHHTLIVQVPPAAPVLYVTSATSSSILLHWKAGDSGAAPISGFLLNYRRTLGNLQELHLPRRTSSYELKTVRQDIPTCTDTVRQDIPTCTDTVRQDIPTCTDTVRQDIPTCTDTVKQDIPTCTDTVRQDIPTCTDTVKQDIPTCTDTVRQDIPTCTDTSLQCGSTYHLFLTARNKIGTSAASPTLSVRTQGQSPGLPQAASLLSPNSTSVILRLHVWPDNGCPLTYFVVQYRPIHTQHWTLVSNALKPQRRFTISSLTPASVYQIKVEANNIAGSSTAEFTFVTLTKDGDPPPPELMKRGHTAQAFYSDVRVIVPLVVAVLALLGAVAAAGFCWRNRQAQPHKETLDNQQNAEAQRERYYATIHKVALQAGNDKIPETSEDISPYATFQLAGSGVDPNNTLLHSFMYHEQAMTEGCASPAPAGASKHPSRRRSSRKTDVDTDESDSDPDQLTSSRTESSNQLDMGKLKHKGPPFFLFMEILSVVFSSFLADISEQLEDNLAQSSSCRWLVPSRASLRTLLPPLSIAETTFGIQQFESGETPDRPELSEAECDIDTLKKLKLGLRSSLWSRPNTNSHQSDYSIAV</sequence>
<feature type="domain" description="Ig-like" evidence="12">
    <location>
        <begin position="258"/>
        <end position="293"/>
    </location>
</feature>
<feature type="transmembrane region" description="Helical" evidence="11">
    <location>
        <begin position="1862"/>
        <end position="1884"/>
    </location>
</feature>
<evidence type="ECO:0008006" key="15">
    <source>
        <dbReference type="Google" id="ProtNLM"/>
    </source>
</evidence>
<evidence type="ECO:0000256" key="11">
    <source>
        <dbReference type="SAM" id="Phobius"/>
    </source>
</evidence>
<accession>A0A7R9EZW9</accession>
<dbReference type="Pfam" id="PF13927">
    <property type="entry name" value="Ig_3"/>
    <property type="match status" value="2"/>
</dbReference>
<dbReference type="FunFam" id="2.60.40.10:FF:000028">
    <property type="entry name" value="Neuronal cell adhesion molecule"/>
    <property type="match status" value="1"/>
</dbReference>
<evidence type="ECO:0000256" key="5">
    <source>
        <dbReference type="ARBA" id="ARBA00022889"/>
    </source>
</evidence>
<dbReference type="Gene3D" id="2.60.40.10">
    <property type="entry name" value="Immunoglobulins"/>
    <property type="match status" value="14"/>
</dbReference>
<dbReference type="InterPro" id="IPR056754">
    <property type="entry name" value="DSCAM/DSCAML_C"/>
</dbReference>
<dbReference type="PANTHER" id="PTHR44170:SF56">
    <property type="entry name" value="FIBRONECTIN TYPE-III DOMAIN-CONTAINING PROTEIN"/>
    <property type="match status" value="1"/>
</dbReference>
<keyword evidence="3" id="KW-0732">Signal</keyword>
<dbReference type="InterPro" id="IPR013783">
    <property type="entry name" value="Ig-like_fold"/>
</dbReference>
<comment type="subcellular location">
    <subcellularLocation>
        <location evidence="1">Membrane</location>
        <topology evidence="1">Single-pass membrane protein</topology>
    </subcellularLocation>
</comment>
<dbReference type="SUPFAM" id="SSF49265">
    <property type="entry name" value="Fibronectin type III"/>
    <property type="match status" value="4"/>
</dbReference>
<dbReference type="SMART" id="SM00060">
    <property type="entry name" value="FN3"/>
    <property type="match status" value="6"/>
</dbReference>
<feature type="region of interest" description="Disordered" evidence="10">
    <location>
        <begin position="1966"/>
        <end position="2015"/>
    </location>
</feature>
<dbReference type="FunFam" id="2.60.40.10:FF:000333">
    <property type="entry name" value="Down syndrome cell adhesion molecule"/>
    <property type="match status" value="2"/>
</dbReference>
<evidence type="ECO:0000256" key="1">
    <source>
        <dbReference type="ARBA" id="ARBA00004167"/>
    </source>
</evidence>
<dbReference type="InterPro" id="IPR036116">
    <property type="entry name" value="FN3_sf"/>
</dbReference>
<keyword evidence="2 11" id="KW-0812">Transmembrane</keyword>
<evidence type="ECO:0000259" key="12">
    <source>
        <dbReference type="PROSITE" id="PS50835"/>
    </source>
</evidence>
<evidence type="ECO:0000256" key="10">
    <source>
        <dbReference type="SAM" id="MobiDB-lite"/>
    </source>
</evidence>
<keyword evidence="5" id="KW-0130">Cell adhesion</keyword>
<dbReference type="SUPFAM" id="SSF48726">
    <property type="entry name" value="Immunoglobulin"/>
    <property type="match status" value="6"/>
</dbReference>
<dbReference type="FunFam" id="2.60.40.10:FF:000107">
    <property type="entry name" value="Myosin, light chain kinase a"/>
    <property type="match status" value="1"/>
</dbReference>
<dbReference type="CDD" id="cd00063">
    <property type="entry name" value="FN3"/>
    <property type="match status" value="4"/>
</dbReference>
<organism evidence="14">
    <name type="scientific">Timema bartmani</name>
    <dbReference type="NCBI Taxonomy" id="61472"/>
    <lineage>
        <taxon>Eukaryota</taxon>
        <taxon>Metazoa</taxon>
        <taxon>Ecdysozoa</taxon>
        <taxon>Arthropoda</taxon>
        <taxon>Hexapoda</taxon>
        <taxon>Insecta</taxon>
        <taxon>Pterygota</taxon>
        <taxon>Neoptera</taxon>
        <taxon>Polyneoptera</taxon>
        <taxon>Phasmatodea</taxon>
        <taxon>Timematodea</taxon>
        <taxon>Timematoidea</taxon>
        <taxon>Timematidae</taxon>
        <taxon>Timema</taxon>
    </lineage>
</organism>
<feature type="domain" description="Ig-like" evidence="12">
    <location>
        <begin position="163"/>
        <end position="253"/>
    </location>
</feature>
<evidence type="ECO:0000256" key="4">
    <source>
        <dbReference type="ARBA" id="ARBA00022737"/>
    </source>
</evidence>
<dbReference type="GO" id="GO:0048731">
    <property type="term" value="P:system development"/>
    <property type="evidence" value="ECO:0007669"/>
    <property type="project" value="UniProtKB-ARBA"/>
</dbReference>
<evidence type="ECO:0000256" key="2">
    <source>
        <dbReference type="ARBA" id="ARBA00022692"/>
    </source>
</evidence>
<dbReference type="FunFam" id="2.60.40.10:FF:000093">
    <property type="entry name" value="Down syndrome cell adhesion molecule, isoform B"/>
    <property type="match status" value="1"/>
</dbReference>
<dbReference type="PANTHER" id="PTHR44170">
    <property type="entry name" value="PROTEIN SIDEKICK"/>
    <property type="match status" value="1"/>
</dbReference>
<gene>
    <name evidence="14" type="ORF">TBIB3V08_LOCUS6463</name>
</gene>
<feature type="domain" description="Ig-like" evidence="12">
    <location>
        <begin position="61"/>
        <end position="153"/>
    </location>
</feature>
<feature type="region of interest" description="Disordered" evidence="10">
    <location>
        <begin position="774"/>
        <end position="793"/>
    </location>
</feature>
<reference evidence="14" key="1">
    <citation type="submission" date="2020-11" db="EMBL/GenBank/DDBJ databases">
        <authorList>
            <person name="Tran Van P."/>
        </authorList>
    </citation>
    <scope>NUCLEOTIDE SEQUENCE</scope>
</reference>
<feature type="domain" description="Fibronectin type-III" evidence="13">
    <location>
        <begin position="910"/>
        <end position="1008"/>
    </location>
</feature>
<dbReference type="PROSITE" id="PS50835">
    <property type="entry name" value="IG_LIKE"/>
    <property type="match status" value="5"/>
</dbReference>
<dbReference type="SMART" id="SM00408">
    <property type="entry name" value="IGc2"/>
    <property type="match status" value="4"/>
</dbReference>
<dbReference type="Pfam" id="PF07679">
    <property type="entry name" value="I-set"/>
    <property type="match status" value="2"/>
</dbReference>
<evidence type="ECO:0000256" key="7">
    <source>
        <dbReference type="ARBA" id="ARBA00023136"/>
    </source>
</evidence>
<keyword evidence="6 11" id="KW-1133">Transmembrane helix</keyword>
<dbReference type="GO" id="GO:0030154">
    <property type="term" value="P:cell differentiation"/>
    <property type="evidence" value="ECO:0007669"/>
    <property type="project" value="UniProtKB-ARBA"/>
</dbReference>
<dbReference type="SMART" id="SM00409">
    <property type="entry name" value="IG"/>
    <property type="match status" value="5"/>
</dbReference>
<keyword evidence="9" id="KW-0393">Immunoglobulin domain</keyword>
<feature type="domain" description="Ig-like" evidence="12">
    <location>
        <begin position="588"/>
        <end position="685"/>
    </location>
</feature>
<protein>
    <recommendedName>
        <fullName evidence="15">Down syndrome cell adhesion molecule-like protein Dscam2</fullName>
    </recommendedName>
</protein>
<dbReference type="Pfam" id="PF00041">
    <property type="entry name" value="fn3"/>
    <property type="match status" value="3"/>
</dbReference>
<evidence type="ECO:0000256" key="6">
    <source>
        <dbReference type="ARBA" id="ARBA00022989"/>
    </source>
</evidence>
<feature type="domain" description="Fibronectin type-III" evidence="13">
    <location>
        <begin position="789"/>
        <end position="905"/>
    </location>
</feature>
<dbReference type="FunFam" id="2.60.40.10:FF:000678">
    <property type="entry name" value="Down syndrome cell adhesion molecule-like protein Dscam2"/>
    <property type="match status" value="1"/>
</dbReference>
<evidence type="ECO:0000256" key="3">
    <source>
        <dbReference type="ARBA" id="ARBA00022729"/>
    </source>
</evidence>
<dbReference type="Pfam" id="PF25059">
    <property type="entry name" value="FN3_DSCAM-DSCAML_C"/>
    <property type="match status" value="1"/>
</dbReference>
<keyword evidence="8" id="KW-1015">Disulfide bond</keyword>
<dbReference type="InterPro" id="IPR036179">
    <property type="entry name" value="Ig-like_dom_sf"/>
</dbReference>
<dbReference type="GO" id="GO:0016020">
    <property type="term" value="C:membrane"/>
    <property type="evidence" value="ECO:0007669"/>
    <property type="project" value="UniProtKB-SubCell"/>
</dbReference>
<keyword evidence="7 11" id="KW-0472">Membrane</keyword>
<evidence type="ECO:0000313" key="14">
    <source>
        <dbReference type="EMBL" id="CAD7444073.1"/>
    </source>
</evidence>
<evidence type="ECO:0000256" key="9">
    <source>
        <dbReference type="ARBA" id="ARBA00023319"/>
    </source>
</evidence>
<feature type="domain" description="Ig-like" evidence="12">
    <location>
        <begin position="1468"/>
        <end position="1556"/>
    </location>
</feature>
<evidence type="ECO:0000259" key="13">
    <source>
        <dbReference type="PROSITE" id="PS50853"/>
    </source>
</evidence>
<name>A0A7R9EZW9_9NEOP</name>
<dbReference type="InterPro" id="IPR003598">
    <property type="entry name" value="Ig_sub2"/>
</dbReference>
<feature type="compositionally biased region" description="Polar residues" evidence="10">
    <location>
        <begin position="2000"/>
        <end position="2012"/>
    </location>
</feature>
<dbReference type="InterPro" id="IPR003599">
    <property type="entry name" value="Ig_sub"/>
</dbReference>
<keyword evidence="4" id="KW-0677">Repeat</keyword>
<dbReference type="GO" id="GO:0098609">
    <property type="term" value="P:cell-cell adhesion"/>
    <property type="evidence" value="ECO:0007669"/>
    <property type="project" value="TreeGrafter"/>
</dbReference>
<dbReference type="InterPro" id="IPR003961">
    <property type="entry name" value="FN3_dom"/>
</dbReference>
<dbReference type="InterPro" id="IPR013098">
    <property type="entry name" value="Ig_I-set"/>
</dbReference>
<dbReference type="PROSITE" id="PS50853">
    <property type="entry name" value="FN3"/>
    <property type="match status" value="4"/>
</dbReference>
<evidence type="ECO:0000256" key="8">
    <source>
        <dbReference type="ARBA" id="ARBA00023157"/>
    </source>
</evidence>
<feature type="domain" description="Fibronectin type-III" evidence="13">
    <location>
        <begin position="1743"/>
        <end position="1839"/>
    </location>
</feature>
<dbReference type="GO" id="GO:0009653">
    <property type="term" value="P:anatomical structure morphogenesis"/>
    <property type="evidence" value="ECO:0007669"/>
    <property type="project" value="UniProtKB-ARBA"/>
</dbReference>
<dbReference type="InterPro" id="IPR007110">
    <property type="entry name" value="Ig-like_dom"/>
</dbReference>
<feature type="domain" description="Fibronectin type-III" evidence="13">
    <location>
        <begin position="690"/>
        <end position="784"/>
    </location>
</feature>